<comment type="caution">
    <text evidence="3">The sequence shown here is derived from an EMBL/GenBank/DDBJ whole genome shotgun (WGS) entry which is preliminary data.</text>
</comment>
<keyword evidence="4" id="KW-1185">Reference proteome</keyword>
<accession>A0A7W7PGZ4</accession>
<evidence type="ECO:0000256" key="1">
    <source>
        <dbReference type="SAM" id="MobiDB-lite"/>
    </source>
</evidence>
<evidence type="ECO:0000313" key="4">
    <source>
        <dbReference type="Proteomes" id="UP000556436"/>
    </source>
</evidence>
<proteinExistence type="predicted"/>
<protein>
    <recommendedName>
        <fullName evidence="5">Gram-positive cocci surface proteins LPxTG domain-containing protein</fullName>
    </recommendedName>
</protein>
<dbReference type="EMBL" id="JACHJG010000010">
    <property type="protein sequence ID" value="MBB4888753.1"/>
    <property type="molecule type" value="Genomic_DNA"/>
</dbReference>
<dbReference type="AlphaFoldDB" id="A0A7W7PGZ4"/>
<evidence type="ECO:0008006" key="5">
    <source>
        <dbReference type="Google" id="ProtNLM"/>
    </source>
</evidence>
<keyword evidence="2" id="KW-0472">Membrane</keyword>
<dbReference type="Proteomes" id="UP000556436">
    <property type="component" value="Unassembled WGS sequence"/>
</dbReference>
<reference evidence="3 4" key="1">
    <citation type="submission" date="2020-08" db="EMBL/GenBank/DDBJ databases">
        <title>Genomic Encyclopedia of Type Strains, Phase III (KMG-III): the genomes of soil and plant-associated and newly described type strains.</title>
        <authorList>
            <person name="Whitman W."/>
        </authorList>
    </citation>
    <scope>NUCLEOTIDE SEQUENCE [LARGE SCALE GENOMIC DNA]</scope>
    <source>
        <strain evidence="3 4">CECT 3265</strain>
    </source>
</reference>
<feature type="transmembrane region" description="Helical" evidence="2">
    <location>
        <begin position="206"/>
        <end position="224"/>
    </location>
</feature>
<feature type="region of interest" description="Disordered" evidence="1">
    <location>
        <begin position="158"/>
        <end position="188"/>
    </location>
</feature>
<dbReference type="RefSeq" id="WP_184736574.1">
    <property type="nucleotide sequence ID" value="NZ_BMRW01000003.1"/>
</dbReference>
<keyword evidence="2" id="KW-1133">Transmembrane helix</keyword>
<name>A0A7W7PGZ4_STRNE</name>
<organism evidence="3 4">
    <name type="scientific">Streptomyces netropsis</name>
    <name type="common">Streptoverticillium netropsis</name>
    <dbReference type="NCBI Taxonomy" id="55404"/>
    <lineage>
        <taxon>Bacteria</taxon>
        <taxon>Bacillati</taxon>
        <taxon>Actinomycetota</taxon>
        <taxon>Actinomycetes</taxon>
        <taxon>Kitasatosporales</taxon>
        <taxon>Streptomycetaceae</taxon>
        <taxon>Streptomyces</taxon>
    </lineage>
</organism>
<keyword evidence="2" id="KW-0812">Transmembrane</keyword>
<evidence type="ECO:0000313" key="3">
    <source>
        <dbReference type="EMBL" id="MBB4888753.1"/>
    </source>
</evidence>
<evidence type="ECO:0000256" key="2">
    <source>
        <dbReference type="SAM" id="Phobius"/>
    </source>
</evidence>
<sequence length="233" mass="24656">MTGAPDDCGERPEKAQLKTELIGLPSKIVAGSGWQSFVYRATNTSNGELRSVVAFMDVWTWDGKDEAEDTGKYLSVEWYNVQKRSWQNLEFGDFAEAENLRPRQYVDARIRLKIDAKAPAGYGAAFQTGSYTGQDGTCGDAEGSIFYFDVLPVGSEPGKVDDAKGTTAKPGKARHADKPAARGSLSTLPVTGELARTGSSSGLPTVAALSGAAVAVGAGAVFVVRRRKANSAA</sequence>
<gene>
    <name evidence="3" type="ORF">FHS38_004824</name>
</gene>